<gene>
    <name evidence="2" type="ordered locus">BDP_0970</name>
</gene>
<dbReference type="GeneID" id="31606176"/>
<organism evidence="2 3">
    <name type="scientific">Bifidobacterium dentium (strain ATCC 27534 / DSM 20436 / JCM 1195 / Bd1)</name>
    <dbReference type="NCBI Taxonomy" id="401473"/>
    <lineage>
        <taxon>Bacteria</taxon>
        <taxon>Bacillati</taxon>
        <taxon>Actinomycetota</taxon>
        <taxon>Actinomycetes</taxon>
        <taxon>Bifidobacteriales</taxon>
        <taxon>Bifidobacteriaceae</taxon>
        <taxon>Bifidobacterium</taxon>
    </lineage>
</organism>
<keyword evidence="1" id="KW-0812">Transmembrane</keyword>
<name>D2Q9Y0_BIFDB</name>
<dbReference type="KEGG" id="bde:BDP_0970"/>
<dbReference type="HOGENOM" id="CLU_2258247_0_0_11"/>
<sequence>MNWTDLARGVMYAVELILCVKVLGDRMMPAGRHGPDPSTGMARGLRAAGWILTVLYACGVGKSLMYLRFGWDDDVLPVDYVNLALVTANTLVWIILAWRHRGR</sequence>
<evidence type="ECO:0000313" key="3">
    <source>
        <dbReference type="Proteomes" id="UP000008693"/>
    </source>
</evidence>
<dbReference type="EMBL" id="CP001750">
    <property type="protein sequence ID" value="ADB09616.1"/>
    <property type="molecule type" value="Genomic_DNA"/>
</dbReference>
<evidence type="ECO:0000313" key="2">
    <source>
        <dbReference type="EMBL" id="ADB09616.1"/>
    </source>
</evidence>
<keyword evidence="1" id="KW-0472">Membrane</keyword>
<feature type="transmembrane region" description="Helical" evidence="1">
    <location>
        <begin position="80"/>
        <end position="98"/>
    </location>
</feature>
<dbReference type="Proteomes" id="UP000008693">
    <property type="component" value="Chromosome"/>
</dbReference>
<accession>D2Q9Y0</accession>
<protein>
    <submittedName>
        <fullName evidence="2">Uncharacterized protein</fullName>
    </submittedName>
</protein>
<dbReference type="AlphaFoldDB" id="D2Q9Y0"/>
<proteinExistence type="predicted"/>
<evidence type="ECO:0000256" key="1">
    <source>
        <dbReference type="SAM" id="Phobius"/>
    </source>
</evidence>
<reference evidence="2 3" key="1">
    <citation type="journal article" date="2009" name="PLoS Genet.">
        <title>The Bifidobacterium dentium Bd1 genome sequence reflects its genetic adaptation to the human oral cavity.</title>
        <authorList>
            <person name="Ventura M."/>
            <person name="Turroni F."/>
            <person name="Zomer A."/>
            <person name="Foroni E."/>
            <person name="Giubellini V."/>
            <person name="Bottacini F."/>
            <person name="Canchaya C."/>
            <person name="Claesson M.J."/>
            <person name="He F."/>
            <person name="Mantzourani M."/>
            <person name="Mulas L."/>
            <person name="Ferrarini A."/>
            <person name="Gao B."/>
            <person name="Delledonne M."/>
            <person name="Henrissat B."/>
            <person name="Coutinho P."/>
            <person name="Oggioni M."/>
            <person name="Gupta R.S."/>
            <person name="Zhang Z."/>
            <person name="Beighton D."/>
            <person name="Fitzgerald G.F."/>
            <person name="O'Toole P.W."/>
            <person name="van Sinderen D."/>
        </authorList>
    </citation>
    <scope>NUCLEOTIDE SEQUENCE [LARGE SCALE GENOMIC DNA]</scope>
    <source>
        <strain evidence="3">ATCC 27534 / DSM 20436 / JCM 1195 / Bd1</strain>
    </source>
</reference>
<dbReference type="RefSeq" id="WP_012902097.1">
    <property type="nucleotide sequence ID" value="NC_013714.1"/>
</dbReference>
<keyword evidence="1" id="KW-1133">Transmembrane helix</keyword>
<feature type="transmembrane region" description="Helical" evidence="1">
    <location>
        <begin position="45"/>
        <end position="68"/>
    </location>
</feature>
<keyword evidence="3" id="KW-1185">Reference proteome</keyword>